<evidence type="ECO:0000313" key="1">
    <source>
        <dbReference type="EMBL" id="MFM9327515.1"/>
    </source>
</evidence>
<dbReference type="Proteomes" id="UP001631969">
    <property type="component" value="Unassembled WGS sequence"/>
</dbReference>
<sequence>MLEQAGIIVVTGVMAAGKSTVSQLLAERFDRGVHVRGDVFRRMVVSGREEMSPEPSEEAMRQLRLRYRLAADTAEAYCEAGFQVVVQDNYIGRALGEFVDMIRHRPLYVVALCPRPEIVARRETGRGKTGYGSFSVEGFYRLFHEETPKIGLWLDNSEQTPEETVNEILVRVEAEGRI</sequence>
<gene>
    <name evidence="1" type="ORF">ACI1P1_04290</name>
</gene>
<evidence type="ECO:0000313" key="2">
    <source>
        <dbReference type="Proteomes" id="UP001631969"/>
    </source>
</evidence>
<organism evidence="1 2">
    <name type="scientific">Paenibacillus mesotrionivorans</name>
    <dbReference type="NCBI Taxonomy" id="3160968"/>
    <lineage>
        <taxon>Bacteria</taxon>
        <taxon>Bacillati</taxon>
        <taxon>Bacillota</taxon>
        <taxon>Bacilli</taxon>
        <taxon>Bacillales</taxon>
        <taxon>Paenibacillaceae</taxon>
        <taxon>Paenibacillus</taxon>
    </lineage>
</organism>
<proteinExistence type="predicted"/>
<protein>
    <submittedName>
        <fullName evidence="1">AAA family ATPase</fullName>
    </submittedName>
</protein>
<name>A0ACC7NTN0_9BACL</name>
<accession>A0ACC7NTN0</accession>
<comment type="caution">
    <text evidence="1">The sequence shown here is derived from an EMBL/GenBank/DDBJ whole genome shotgun (WGS) entry which is preliminary data.</text>
</comment>
<keyword evidence="2" id="KW-1185">Reference proteome</keyword>
<reference evidence="1" key="1">
    <citation type="submission" date="2024-12" db="EMBL/GenBank/DDBJ databases">
        <authorList>
            <person name="Wu N."/>
        </authorList>
    </citation>
    <scope>NUCLEOTIDE SEQUENCE</scope>
    <source>
        <strain evidence="1">P15</strain>
    </source>
</reference>
<dbReference type="EMBL" id="JBJURJ010000002">
    <property type="protein sequence ID" value="MFM9327515.1"/>
    <property type="molecule type" value="Genomic_DNA"/>
</dbReference>